<organism evidence="3 4">
    <name type="scientific">Ambispora gerdemannii</name>
    <dbReference type="NCBI Taxonomy" id="144530"/>
    <lineage>
        <taxon>Eukaryota</taxon>
        <taxon>Fungi</taxon>
        <taxon>Fungi incertae sedis</taxon>
        <taxon>Mucoromycota</taxon>
        <taxon>Glomeromycotina</taxon>
        <taxon>Glomeromycetes</taxon>
        <taxon>Archaeosporales</taxon>
        <taxon>Ambisporaceae</taxon>
        <taxon>Ambispora</taxon>
    </lineage>
</organism>
<evidence type="ECO:0000313" key="3">
    <source>
        <dbReference type="EMBL" id="CAG8589840.1"/>
    </source>
</evidence>
<dbReference type="PANTHER" id="PTHR33777:SF1">
    <property type="entry name" value="UPF0045 PROTEIN ECM15"/>
    <property type="match status" value="1"/>
</dbReference>
<keyword evidence="4" id="KW-1185">Reference proteome</keyword>
<dbReference type="Proteomes" id="UP000789831">
    <property type="component" value="Unassembled WGS sequence"/>
</dbReference>
<dbReference type="Gene3D" id="3.30.70.930">
    <property type="match status" value="1"/>
</dbReference>
<proteinExistence type="inferred from homology"/>
<evidence type="ECO:0000256" key="1">
    <source>
        <dbReference type="ARBA" id="ARBA00010272"/>
    </source>
</evidence>
<dbReference type="AlphaFoldDB" id="A0A9N9C5L7"/>
<dbReference type="SUPFAM" id="SSF89957">
    <property type="entry name" value="MTH1187/YkoF-like"/>
    <property type="match status" value="1"/>
</dbReference>
<dbReference type="Pfam" id="PF01910">
    <property type="entry name" value="Thiamine_BP"/>
    <property type="match status" value="1"/>
</dbReference>
<dbReference type="EMBL" id="CAJVPL010001848">
    <property type="protein sequence ID" value="CAG8589840.1"/>
    <property type="molecule type" value="Genomic_DNA"/>
</dbReference>
<evidence type="ECO:0000259" key="2">
    <source>
        <dbReference type="Pfam" id="PF01910"/>
    </source>
</evidence>
<dbReference type="NCBIfam" id="TIGR00106">
    <property type="entry name" value="MTH1187 family thiamine-binding protein"/>
    <property type="match status" value="1"/>
</dbReference>
<dbReference type="OrthoDB" id="5587367at2759"/>
<feature type="domain" description="Thiamine-binding protein" evidence="2">
    <location>
        <begin position="12"/>
        <end position="95"/>
    </location>
</feature>
<dbReference type="InterPro" id="IPR051614">
    <property type="entry name" value="UPF0045_domain"/>
</dbReference>
<evidence type="ECO:0000313" key="4">
    <source>
        <dbReference type="Proteomes" id="UP000789831"/>
    </source>
</evidence>
<dbReference type="PANTHER" id="PTHR33777">
    <property type="entry name" value="UPF0045 PROTEIN ECM15"/>
    <property type="match status" value="1"/>
</dbReference>
<gene>
    <name evidence="3" type="ORF">AGERDE_LOCUS8550</name>
</gene>
<comment type="caution">
    <text evidence="3">The sequence shown here is derived from an EMBL/GenBank/DDBJ whole genome shotgun (WGS) entry which is preliminary data.</text>
</comment>
<dbReference type="InterPro" id="IPR002767">
    <property type="entry name" value="Thiamine_BP"/>
</dbReference>
<accession>A0A9N9C5L7</accession>
<name>A0A9N9C5L7_9GLOM</name>
<protein>
    <submittedName>
        <fullName evidence="3">6632_t:CDS:1</fullName>
    </submittedName>
</protein>
<dbReference type="InterPro" id="IPR029756">
    <property type="entry name" value="MTH1187/YkoF-like"/>
</dbReference>
<dbReference type="GO" id="GO:0005829">
    <property type="term" value="C:cytosol"/>
    <property type="evidence" value="ECO:0007669"/>
    <property type="project" value="TreeGrafter"/>
</dbReference>
<reference evidence="3" key="1">
    <citation type="submission" date="2021-06" db="EMBL/GenBank/DDBJ databases">
        <authorList>
            <person name="Kallberg Y."/>
            <person name="Tangrot J."/>
            <person name="Rosling A."/>
        </authorList>
    </citation>
    <scope>NUCLEOTIDE SEQUENCE</scope>
    <source>
        <strain evidence="3">MT106</strain>
    </source>
</reference>
<sequence>MSRLTKKLHCVADFCVIPIGVGPSLSKYIVETQKILNEAGLTHKLHAKGTNIEGDWSEVMEAIRKCNVRLHELGVPRINTTIHVGTRTDKEDSIEAM</sequence>
<comment type="similarity">
    <text evidence="1">Belongs to the UPF0045 family.</text>
</comment>